<name>A0A0P8BGE1_9GAMM</name>
<evidence type="ECO:0000313" key="1">
    <source>
        <dbReference type="EMBL" id="KPQ27411.1"/>
    </source>
</evidence>
<dbReference type="STRING" id="1305731.GCA_000934705_03198"/>
<gene>
    <name evidence="1" type="ORF">HLUCCX14_15180</name>
</gene>
<dbReference type="EMBL" id="LJZQ01000029">
    <property type="protein sequence ID" value="KPQ27411.1"/>
    <property type="molecule type" value="Genomic_DNA"/>
</dbReference>
<comment type="caution">
    <text evidence="1">The sequence shown here is derived from an EMBL/GenBank/DDBJ whole genome shotgun (WGS) entry which is preliminary data.</text>
</comment>
<dbReference type="Proteomes" id="UP000050416">
    <property type="component" value="Unassembled WGS sequence"/>
</dbReference>
<dbReference type="PATRIC" id="fig|1305731.5.peg.1807"/>
<accession>A0A0P8BGE1</accession>
<reference evidence="1 2" key="1">
    <citation type="submission" date="2015-09" db="EMBL/GenBank/DDBJ databases">
        <title>Identification and resolution of microdiversity through metagenomic sequencing of parallel consortia.</title>
        <authorList>
            <person name="Nelson W.C."/>
            <person name="Romine M.F."/>
            <person name="Lindemann S.R."/>
        </authorList>
    </citation>
    <scope>NUCLEOTIDE SEQUENCE [LARGE SCALE GENOMIC DNA]</scope>
    <source>
        <strain evidence="1">HL-55</strain>
    </source>
</reference>
<sequence length="119" mass="13259">MILAPIGYLSPAHLSEKDRSLANLFGQGGSSISYAPTQECSIFFSFLALDLIVLIENVGDRKHLLDELSLIRKAGFSNQFCKIIYDAFSAGLKYVLFHEYGPEDPKYSILSHEYHVLGS</sequence>
<proteinExistence type="predicted"/>
<organism evidence="1 2">
    <name type="scientific">Marinobacter excellens HL-55</name>
    <dbReference type="NCBI Taxonomy" id="1305731"/>
    <lineage>
        <taxon>Bacteria</taxon>
        <taxon>Pseudomonadati</taxon>
        <taxon>Pseudomonadota</taxon>
        <taxon>Gammaproteobacteria</taxon>
        <taxon>Pseudomonadales</taxon>
        <taxon>Marinobacteraceae</taxon>
        <taxon>Marinobacter</taxon>
    </lineage>
</organism>
<dbReference type="AlphaFoldDB" id="A0A0P8BGE1"/>
<evidence type="ECO:0000313" key="2">
    <source>
        <dbReference type="Proteomes" id="UP000050416"/>
    </source>
</evidence>
<protein>
    <submittedName>
        <fullName evidence="1">Uncharacterized protein</fullName>
    </submittedName>
</protein>